<evidence type="ECO:0000256" key="1">
    <source>
        <dbReference type="SAM" id="MobiDB-lite"/>
    </source>
</evidence>
<evidence type="ECO:0000313" key="2">
    <source>
        <dbReference type="EMBL" id="CDW25634.1"/>
    </source>
</evidence>
<feature type="region of interest" description="Disordered" evidence="1">
    <location>
        <begin position="1"/>
        <end position="23"/>
    </location>
</feature>
<dbReference type="EMBL" id="HACA01008273">
    <property type="protein sequence ID" value="CDW25634.1"/>
    <property type="molecule type" value="Transcribed_RNA"/>
</dbReference>
<name>A0A0K2TI72_LEPSM</name>
<dbReference type="AlphaFoldDB" id="A0A0K2TI72"/>
<feature type="compositionally biased region" description="Polar residues" evidence="1">
    <location>
        <begin position="1"/>
        <end position="16"/>
    </location>
</feature>
<proteinExistence type="predicted"/>
<reference evidence="2" key="1">
    <citation type="submission" date="2014-05" db="EMBL/GenBank/DDBJ databases">
        <authorList>
            <person name="Chronopoulou M."/>
        </authorList>
    </citation>
    <scope>NUCLEOTIDE SEQUENCE</scope>
    <source>
        <tissue evidence="2">Whole organism</tissue>
    </source>
</reference>
<accession>A0A0K2TI72</accession>
<protein>
    <submittedName>
        <fullName evidence="2">Uncharacterized protein</fullName>
    </submittedName>
</protein>
<organism evidence="2">
    <name type="scientific">Lepeophtheirus salmonis</name>
    <name type="common">Salmon louse</name>
    <name type="synonym">Caligus salmonis</name>
    <dbReference type="NCBI Taxonomy" id="72036"/>
    <lineage>
        <taxon>Eukaryota</taxon>
        <taxon>Metazoa</taxon>
        <taxon>Ecdysozoa</taxon>
        <taxon>Arthropoda</taxon>
        <taxon>Crustacea</taxon>
        <taxon>Multicrustacea</taxon>
        <taxon>Hexanauplia</taxon>
        <taxon>Copepoda</taxon>
        <taxon>Siphonostomatoida</taxon>
        <taxon>Caligidae</taxon>
        <taxon>Lepeophtheirus</taxon>
    </lineage>
</organism>
<sequence length="46" mass="4930">NIARSDNGSKSTSRFKGSSKPDTLLQCLKSEPVSSQAGQRVHIPCI</sequence>
<feature type="non-terminal residue" evidence="2">
    <location>
        <position position="1"/>
    </location>
</feature>